<dbReference type="InterPro" id="IPR036388">
    <property type="entry name" value="WH-like_DNA-bd_sf"/>
</dbReference>
<dbReference type="GO" id="GO:0003677">
    <property type="term" value="F:DNA binding"/>
    <property type="evidence" value="ECO:0007669"/>
    <property type="project" value="UniProtKB-KW"/>
</dbReference>
<dbReference type="Gene3D" id="1.10.10.10">
    <property type="entry name" value="Winged helix-like DNA-binding domain superfamily/Winged helix DNA-binding domain"/>
    <property type="match status" value="1"/>
</dbReference>
<dbReference type="GO" id="GO:0006950">
    <property type="term" value="P:response to stress"/>
    <property type="evidence" value="ECO:0007669"/>
    <property type="project" value="TreeGrafter"/>
</dbReference>
<gene>
    <name evidence="3" type="ORF">PGRAT_19740</name>
</gene>
<dbReference type="SUPFAM" id="SSF46785">
    <property type="entry name" value="Winged helix' DNA-binding domain"/>
    <property type="match status" value="1"/>
</dbReference>
<dbReference type="STRING" id="189425.PGRAT_19740"/>
<evidence type="ECO:0000256" key="1">
    <source>
        <dbReference type="ARBA" id="ARBA00023125"/>
    </source>
</evidence>
<dbReference type="HOGENOM" id="CLU_083287_16_0_9"/>
<evidence type="ECO:0000259" key="2">
    <source>
        <dbReference type="PROSITE" id="PS50995"/>
    </source>
</evidence>
<dbReference type="InterPro" id="IPR036390">
    <property type="entry name" value="WH_DNA-bd_sf"/>
</dbReference>
<dbReference type="PANTHER" id="PTHR33164">
    <property type="entry name" value="TRANSCRIPTIONAL REGULATOR, MARR FAMILY"/>
    <property type="match status" value="1"/>
</dbReference>
<dbReference type="PROSITE" id="PS50995">
    <property type="entry name" value="HTH_MARR_2"/>
    <property type="match status" value="1"/>
</dbReference>
<dbReference type="SMART" id="SM00347">
    <property type="entry name" value="HTH_MARR"/>
    <property type="match status" value="1"/>
</dbReference>
<dbReference type="InterPro" id="IPR000835">
    <property type="entry name" value="HTH_MarR-typ"/>
</dbReference>
<dbReference type="eggNOG" id="COG1846">
    <property type="taxonomic scope" value="Bacteria"/>
</dbReference>
<dbReference type="PANTHER" id="PTHR33164:SF58">
    <property type="entry name" value="DNA-BINDING TRANSCRIPTIONAL REPRESSOR SCOC"/>
    <property type="match status" value="1"/>
</dbReference>
<proteinExistence type="predicted"/>
<evidence type="ECO:0000313" key="4">
    <source>
        <dbReference type="Proteomes" id="UP000029500"/>
    </source>
</evidence>
<organism evidence="3 4">
    <name type="scientific">Paenibacillus graminis</name>
    <dbReference type="NCBI Taxonomy" id="189425"/>
    <lineage>
        <taxon>Bacteria</taxon>
        <taxon>Bacillati</taxon>
        <taxon>Bacillota</taxon>
        <taxon>Bacilli</taxon>
        <taxon>Bacillales</taxon>
        <taxon>Paenibacillaceae</taxon>
        <taxon>Paenibacillus</taxon>
    </lineage>
</organism>
<dbReference type="Proteomes" id="UP000029500">
    <property type="component" value="Chromosome"/>
</dbReference>
<dbReference type="InterPro" id="IPR039422">
    <property type="entry name" value="MarR/SlyA-like"/>
</dbReference>
<accession>A0A089MB67</accession>
<dbReference type="OrthoDB" id="1644269at2"/>
<feature type="domain" description="HTH marR-type" evidence="2">
    <location>
        <begin position="7"/>
        <end position="139"/>
    </location>
</feature>
<dbReference type="RefSeq" id="WP_025708787.1">
    <property type="nucleotide sequence ID" value="NZ_CP009287.1"/>
</dbReference>
<dbReference type="GO" id="GO:0003700">
    <property type="term" value="F:DNA-binding transcription factor activity"/>
    <property type="evidence" value="ECO:0007669"/>
    <property type="project" value="InterPro"/>
</dbReference>
<name>A0A089MB67_9BACL</name>
<protein>
    <submittedName>
        <fullName evidence="3">MarR family transcriptional regulator</fullName>
    </submittedName>
</protein>
<sequence>MDETEQQAYILGAVLTLANRLQVLGDQLDDQMTMKQWLLIAVILKSSSPAPTLSEVSEMIGSSRQNVKKMALLLEQQGFVALTKDSRDARVLRVQLTDKCRVYFAGRSEREGHFMKALFQSFDAELTRGLFHGLTRLTENIARMETDTSDPEKE</sequence>
<reference evidence="3 4" key="1">
    <citation type="submission" date="2014-08" db="EMBL/GenBank/DDBJ databases">
        <title>Comparative genomics of the Paenibacillus odorifer group.</title>
        <authorList>
            <person name="den Bakker H.C."/>
            <person name="Tsai Y.-C."/>
            <person name="Martin N."/>
            <person name="Korlach J."/>
            <person name="Wiedmann M."/>
        </authorList>
    </citation>
    <scope>NUCLEOTIDE SEQUENCE [LARGE SCALE GENOMIC DNA]</scope>
    <source>
        <strain evidence="3 4">DSM 15220</strain>
    </source>
</reference>
<dbReference type="KEGG" id="pgm:PGRAT_19740"/>
<dbReference type="AlphaFoldDB" id="A0A089MB67"/>
<keyword evidence="4" id="KW-1185">Reference proteome</keyword>
<keyword evidence="1" id="KW-0238">DNA-binding</keyword>
<dbReference type="EMBL" id="CP009287">
    <property type="protein sequence ID" value="AIQ69610.1"/>
    <property type="molecule type" value="Genomic_DNA"/>
</dbReference>
<evidence type="ECO:0000313" key="3">
    <source>
        <dbReference type="EMBL" id="AIQ69610.1"/>
    </source>
</evidence>